<evidence type="ECO:0000313" key="2">
    <source>
        <dbReference type="EMBL" id="KNC37289.1"/>
    </source>
</evidence>
<evidence type="ECO:0000256" key="1">
    <source>
        <dbReference type="SAM" id="MobiDB-lite"/>
    </source>
</evidence>
<feature type="compositionally biased region" description="Low complexity" evidence="1">
    <location>
        <begin position="7"/>
        <end position="38"/>
    </location>
</feature>
<reference evidence="3" key="2">
    <citation type="submission" date="2015-07" db="EMBL/GenBank/DDBJ databases">
        <title>The genome sequence of Plasmodium falciparum RAJ116.</title>
        <authorList>
            <consortium name="The Broad Institute Genome Sequencing Platform"/>
            <person name="Volkman S.K."/>
            <person name="Neafsey D.E."/>
            <person name="Dash A.P."/>
            <person name="Chitnis C.E."/>
            <person name="Hartl D.L."/>
            <person name="Young S.K."/>
            <person name="Kodira C.D."/>
            <person name="Zeng Q."/>
            <person name="Koehrsen M."/>
            <person name="Godfrey P."/>
            <person name="Alvarado L."/>
            <person name="Berlin A."/>
            <person name="Borenstein D."/>
            <person name="Chen Z."/>
            <person name="Engels R."/>
            <person name="Freedman E."/>
            <person name="Gellesch M."/>
            <person name="Goldberg J."/>
            <person name="Griggs A."/>
            <person name="Gujja S."/>
            <person name="Heiman D."/>
            <person name="Hepburn T."/>
            <person name="Howarth C."/>
            <person name="Jen D."/>
            <person name="Larson L."/>
            <person name="Lewis B."/>
            <person name="Mehta T."/>
            <person name="Park D."/>
            <person name="Pearson M."/>
            <person name="Roberts A."/>
            <person name="Saif S."/>
            <person name="Shea T."/>
            <person name="Shenoy N."/>
            <person name="Sisk P."/>
            <person name="Stolte C."/>
            <person name="Sykes S."/>
            <person name="Walk T."/>
            <person name="White J."/>
            <person name="Yandava C."/>
            <person name="Wirth D.F."/>
            <person name="Nusbaum C."/>
            <person name="Birren B."/>
        </authorList>
    </citation>
    <scope>NUCLEOTIDE SEQUENCE [LARGE SCALE GENOMIC DNA]</scope>
    <source>
        <strain evidence="3">RAJ116</strain>
    </source>
</reference>
<dbReference type="Proteomes" id="UP000054566">
    <property type="component" value="Unassembled WGS sequence"/>
</dbReference>
<reference evidence="3" key="1">
    <citation type="submission" date="2015-07" db="EMBL/GenBank/DDBJ databases">
        <title>Annotation of Plasmodium falciparum RAJ116.</title>
        <authorList>
            <consortium name="The Broad Institute Genome Sequencing Platform"/>
            <person name="Volkman S.K."/>
            <person name="Neafsey D.E."/>
            <person name="Dash A.P."/>
            <person name="Chitnis C.E."/>
            <person name="Hartl D.L."/>
            <person name="Young S.K."/>
            <person name="Zeng Q."/>
            <person name="Koehrsen M."/>
            <person name="Alvarado L."/>
            <person name="Berlin A."/>
            <person name="Borenstein D."/>
            <person name="Chapman S.B."/>
            <person name="Chen Z."/>
            <person name="Engels R."/>
            <person name="Freedman E."/>
            <person name="Gellesch M."/>
            <person name="Goldberg J."/>
            <person name="Griggs A."/>
            <person name="Gujja S."/>
            <person name="Heilman E.R."/>
            <person name="Heiman D.I."/>
            <person name="Howarth C."/>
            <person name="Jen D."/>
            <person name="Larson L."/>
            <person name="Mehta T."/>
            <person name="Neiman D."/>
            <person name="Park D."/>
            <person name="Pearson M."/>
            <person name="Roberts A."/>
            <person name="Saif S."/>
            <person name="Shea T."/>
            <person name="Shenoy N."/>
            <person name="Sisk P."/>
            <person name="Stolte C."/>
            <person name="Sykes S."/>
            <person name="Walk T."/>
            <person name="White J."/>
            <person name="Yandava C."/>
            <person name="Haas B."/>
            <person name="Henn M.R."/>
            <person name="Nusbaum C."/>
            <person name="Birren B."/>
        </authorList>
    </citation>
    <scope>NUCLEOTIDE SEQUENCE [LARGE SCALE GENOMIC DNA]</scope>
    <source>
        <strain evidence="3">RAJ116</strain>
    </source>
</reference>
<gene>
    <name evidence="2" type="ORF">PFLG_02544</name>
</gene>
<sequence length="270" mass="32339">MKVELMDNNNNNNNNNKNKNNNHNNDIISNINNNNNNHSDAKQDWKREIKLKEDERNPSENDLKKKFVKLNKADNYKNINDKKEAEIKKKIEIENFISTINSTISRFNGQTTTPINMKLSSADMENKCKDAKSKKKKINPKNLEEIEEANTYINYLEEQLSITKNYENFKHFPNRLISLRNICEEKLKENLKSMNETKIQEKKLRFVDTIIKMTKEKQKCRYNRSRYYTKKIMPYPLTHIIFLMKPYNFLNRIQTKYFVYVHNNKLSLTQ</sequence>
<evidence type="ECO:0000313" key="3">
    <source>
        <dbReference type="Proteomes" id="UP000054566"/>
    </source>
</evidence>
<dbReference type="EMBL" id="GG664457">
    <property type="protein sequence ID" value="KNC37289.1"/>
    <property type="molecule type" value="Genomic_DNA"/>
</dbReference>
<proteinExistence type="predicted"/>
<feature type="region of interest" description="Disordered" evidence="1">
    <location>
        <begin position="1"/>
        <end position="43"/>
    </location>
</feature>
<name>A0A0L0D0T8_PLAFA</name>
<protein>
    <submittedName>
        <fullName evidence="2">QF122 antigen</fullName>
    </submittedName>
</protein>
<accession>A0A0L0D0T8</accession>
<dbReference type="AlphaFoldDB" id="A0A0L0D0T8"/>
<organism evidence="2 3">
    <name type="scientific">Plasmodium falciparum RAJ116</name>
    <dbReference type="NCBI Taxonomy" id="580058"/>
    <lineage>
        <taxon>Eukaryota</taxon>
        <taxon>Sar</taxon>
        <taxon>Alveolata</taxon>
        <taxon>Apicomplexa</taxon>
        <taxon>Aconoidasida</taxon>
        <taxon>Haemosporida</taxon>
        <taxon>Plasmodiidae</taxon>
        <taxon>Plasmodium</taxon>
        <taxon>Plasmodium (Laverania)</taxon>
    </lineage>
</organism>